<evidence type="ECO:0000256" key="1">
    <source>
        <dbReference type="SAM" id="MobiDB-lite"/>
    </source>
</evidence>
<feature type="compositionally biased region" description="Basic and acidic residues" evidence="1">
    <location>
        <begin position="305"/>
        <end position="323"/>
    </location>
</feature>
<comment type="caution">
    <text evidence="2">The sequence shown here is derived from an EMBL/GenBank/DDBJ whole genome shotgun (WGS) entry which is preliminary data.</text>
</comment>
<feature type="region of interest" description="Disordered" evidence="1">
    <location>
        <begin position="300"/>
        <end position="323"/>
    </location>
</feature>
<evidence type="ECO:0000313" key="2">
    <source>
        <dbReference type="EMBL" id="GEY35265.1"/>
    </source>
</evidence>
<name>A0A699HKR4_TANCI</name>
<gene>
    <name evidence="2" type="ORF">Tci_407239</name>
</gene>
<dbReference type="AlphaFoldDB" id="A0A699HKR4"/>
<organism evidence="2">
    <name type="scientific">Tanacetum cinerariifolium</name>
    <name type="common">Dalmatian daisy</name>
    <name type="synonym">Chrysanthemum cinerariifolium</name>
    <dbReference type="NCBI Taxonomy" id="118510"/>
    <lineage>
        <taxon>Eukaryota</taxon>
        <taxon>Viridiplantae</taxon>
        <taxon>Streptophyta</taxon>
        <taxon>Embryophyta</taxon>
        <taxon>Tracheophyta</taxon>
        <taxon>Spermatophyta</taxon>
        <taxon>Magnoliopsida</taxon>
        <taxon>eudicotyledons</taxon>
        <taxon>Gunneridae</taxon>
        <taxon>Pentapetalae</taxon>
        <taxon>asterids</taxon>
        <taxon>campanulids</taxon>
        <taxon>Asterales</taxon>
        <taxon>Asteraceae</taxon>
        <taxon>Asteroideae</taxon>
        <taxon>Anthemideae</taxon>
        <taxon>Anthemidinae</taxon>
        <taxon>Tanacetum</taxon>
    </lineage>
</organism>
<protein>
    <submittedName>
        <fullName evidence="2">Uncharacterized protein</fullName>
    </submittedName>
</protein>
<sequence>MRNLLKQQYENFTALNSEMLDKNFDRLQKLVSQLELLGEKIAQEDVNQKLLRSLSPKWSTHAVVWRNKAELATMNIADLYNNLKVYEPKVKGMSSFNSSTQNMAFVSSSNNSSANRAVNTAQVVNTANGVSTVGTQVNTANINNLSDAVIYSFLASQPSSPQLVNEDLKQIYPDDLEEMDLKWQMTMLTIRARKLQKVKIPSIRRNVPVETPASISLVLCDGLRGYDWSDQAEEGPNYALMAYTSSTSDSKIVDNYKKWLRYKNYNAVPPPYTRNFMPPKPDLSFIRLDEFTNKSIVENCEAESSQEKPKEVRKNTDASIIKE</sequence>
<reference evidence="2" key="1">
    <citation type="journal article" date="2019" name="Sci. Rep.">
        <title>Draft genome of Tanacetum cinerariifolium, the natural source of mosquito coil.</title>
        <authorList>
            <person name="Yamashiro T."/>
            <person name="Shiraishi A."/>
            <person name="Satake H."/>
            <person name="Nakayama K."/>
        </authorList>
    </citation>
    <scope>NUCLEOTIDE SEQUENCE</scope>
</reference>
<dbReference type="EMBL" id="BKCJ010171477">
    <property type="protein sequence ID" value="GEY35265.1"/>
    <property type="molecule type" value="Genomic_DNA"/>
</dbReference>
<dbReference type="Pfam" id="PF14223">
    <property type="entry name" value="Retrotran_gag_2"/>
    <property type="match status" value="1"/>
</dbReference>
<proteinExistence type="predicted"/>
<accession>A0A699HKR4</accession>